<dbReference type="PANTHER" id="PTHR30055">
    <property type="entry name" value="HTH-TYPE TRANSCRIPTIONAL REGULATOR RUTR"/>
    <property type="match status" value="1"/>
</dbReference>
<dbReference type="RefSeq" id="WP_221194413.1">
    <property type="nucleotide sequence ID" value="NZ_JACHVU010000020.1"/>
</dbReference>
<evidence type="ECO:0000256" key="1">
    <source>
        <dbReference type="ARBA" id="ARBA00023015"/>
    </source>
</evidence>
<accession>A0A839QGN2</accession>
<evidence type="ECO:0000256" key="4">
    <source>
        <dbReference type="PROSITE-ProRule" id="PRU00335"/>
    </source>
</evidence>
<dbReference type="InterPro" id="IPR025996">
    <property type="entry name" value="MT1864/Rv1816-like_C"/>
</dbReference>
<dbReference type="Pfam" id="PF13305">
    <property type="entry name" value="TetR_C_33"/>
    <property type="match status" value="1"/>
</dbReference>
<evidence type="ECO:0000313" key="7">
    <source>
        <dbReference type="Proteomes" id="UP000550501"/>
    </source>
</evidence>
<keyword evidence="7" id="KW-1185">Reference proteome</keyword>
<evidence type="ECO:0000259" key="5">
    <source>
        <dbReference type="PROSITE" id="PS50977"/>
    </source>
</evidence>
<proteinExistence type="predicted"/>
<dbReference type="GO" id="GO:0003700">
    <property type="term" value="F:DNA-binding transcription factor activity"/>
    <property type="evidence" value="ECO:0007669"/>
    <property type="project" value="TreeGrafter"/>
</dbReference>
<dbReference type="Gene3D" id="1.10.10.60">
    <property type="entry name" value="Homeodomain-like"/>
    <property type="match status" value="1"/>
</dbReference>
<dbReference type="InterPro" id="IPR050109">
    <property type="entry name" value="HTH-type_TetR-like_transc_reg"/>
</dbReference>
<evidence type="ECO:0000256" key="2">
    <source>
        <dbReference type="ARBA" id="ARBA00023125"/>
    </source>
</evidence>
<dbReference type="GO" id="GO:0000976">
    <property type="term" value="F:transcription cis-regulatory region binding"/>
    <property type="evidence" value="ECO:0007669"/>
    <property type="project" value="TreeGrafter"/>
</dbReference>
<keyword evidence="3" id="KW-0804">Transcription</keyword>
<evidence type="ECO:0000256" key="3">
    <source>
        <dbReference type="ARBA" id="ARBA00023163"/>
    </source>
</evidence>
<reference evidence="6 7" key="1">
    <citation type="submission" date="2020-08" db="EMBL/GenBank/DDBJ databases">
        <title>The Agave Microbiome: Exploring the role of microbial communities in plant adaptations to desert environments.</title>
        <authorList>
            <person name="Partida-Martinez L.P."/>
        </authorList>
    </citation>
    <scope>NUCLEOTIDE SEQUENCE [LARGE SCALE GENOMIC DNA]</scope>
    <source>
        <strain evidence="6 7">AT2.18</strain>
    </source>
</reference>
<dbReference type="Proteomes" id="UP000550501">
    <property type="component" value="Unassembled WGS sequence"/>
</dbReference>
<comment type="caution">
    <text evidence="6">The sequence shown here is derived from an EMBL/GenBank/DDBJ whole genome shotgun (WGS) entry which is preliminary data.</text>
</comment>
<dbReference type="Pfam" id="PF00440">
    <property type="entry name" value="TetR_N"/>
    <property type="match status" value="1"/>
</dbReference>
<evidence type="ECO:0000313" key="6">
    <source>
        <dbReference type="EMBL" id="MBB2993655.1"/>
    </source>
</evidence>
<gene>
    <name evidence="6" type="ORF">FHR72_005165</name>
</gene>
<dbReference type="PANTHER" id="PTHR30055:SF234">
    <property type="entry name" value="HTH-TYPE TRANSCRIPTIONAL REGULATOR BETI"/>
    <property type="match status" value="1"/>
</dbReference>
<dbReference type="EMBL" id="JACHVU010000020">
    <property type="protein sequence ID" value="MBB2993655.1"/>
    <property type="molecule type" value="Genomic_DNA"/>
</dbReference>
<dbReference type="InterPro" id="IPR009057">
    <property type="entry name" value="Homeodomain-like_sf"/>
</dbReference>
<protein>
    <submittedName>
        <fullName evidence="6">AcrR family transcriptional regulator</fullName>
    </submittedName>
</protein>
<organism evidence="6 7">
    <name type="scientific">Mycolicibacterium iranicum</name>
    <name type="common">Mycobacterium iranicum</name>
    <dbReference type="NCBI Taxonomy" id="912594"/>
    <lineage>
        <taxon>Bacteria</taxon>
        <taxon>Bacillati</taxon>
        <taxon>Actinomycetota</taxon>
        <taxon>Actinomycetes</taxon>
        <taxon>Mycobacteriales</taxon>
        <taxon>Mycobacteriaceae</taxon>
        <taxon>Mycolicibacterium</taxon>
    </lineage>
</organism>
<keyword evidence="2 4" id="KW-0238">DNA-binding</keyword>
<dbReference type="SUPFAM" id="SSF48498">
    <property type="entry name" value="Tetracyclin repressor-like, C-terminal domain"/>
    <property type="match status" value="1"/>
</dbReference>
<dbReference type="AlphaFoldDB" id="A0A839QGN2"/>
<sequence length="222" mass="23976">MATVSPESRQRIVEAGIRIVETDGVDALSARRLAAETGTSTMAVYTHFRGMPEVIEAVAGEAFARFTRALTEVPKTEDPVADFMVMGVRYREFALADPRRYQMMFGSSAESLNRFHTDLTTTGSASNRPDFGMSFEALAEAVRRMIEAGRIRHDGVSVIAGRLWSISHGAVLLEIAGYFGHEGHGLLQVLGPLTCDVLVGLGDSRDRVDRSMAAAIAALGVS</sequence>
<feature type="domain" description="HTH tetR-type" evidence="5">
    <location>
        <begin position="6"/>
        <end position="66"/>
    </location>
</feature>
<dbReference type="InterPro" id="IPR036271">
    <property type="entry name" value="Tet_transcr_reg_TetR-rel_C_sf"/>
</dbReference>
<keyword evidence="1" id="KW-0805">Transcription regulation</keyword>
<dbReference type="InterPro" id="IPR001647">
    <property type="entry name" value="HTH_TetR"/>
</dbReference>
<feature type="DNA-binding region" description="H-T-H motif" evidence="4">
    <location>
        <begin position="29"/>
        <end position="48"/>
    </location>
</feature>
<dbReference type="Gene3D" id="1.10.357.10">
    <property type="entry name" value="Tetracycline Repressor, domain 2"/>
    <property type="match status" value="1"/>
</dbReference>
<name>A0A839QGN2_MYCIR</name>
<dbReference type="PROSITE" id="PS50977">
    <property type="entry name" value="HTH_TETR_2"/>
    <property type="match status" value="1"/>
</dbReference>
<dbReference type="SUPFAM" id="SSF46689">
    <property type="entry name" value="Homeodomain-like"/>
    <property type="match status" value="1"/>
</dbReference>